<evidence type="ECO:0000313" key="2">
    <source>
        <dbReference type="EMBL" id="GHI54045.1"/>
    </source>
</evidence>
<accession>A0ABQ3RDZ8</accession>
<protein>
    <submittedName>
        <fullName evidence="2">Uncharacterized protein</fullName>
    </submittedName>
</protein>
<evidence type="ECO:0000313" key="3">
    <source>
        <dbReference type="Proteomes" id="UP000646738"/>
    </source>
</evidence>
<reference evidence="3" key="1">
    <citation type="submission" date="2023-07" db="EMBL/GenBank/DDBJ databases">
        <title>Whole genome shotgun sequence of Streptomyces achromogenes subsp. rubradiris NBRC 14000.</title>
        <authorList>
            <person name="Komaki H."/>
            <person name="Tamura T."/>
        </authorList>
    </citation>
    <scope>NUCLEOTIDE SEQUENCE [LARGE SCALE GENOMIC DNA]</scope>
    <source>
        <strain evidence="3">NBRC 14000</strain>
    </source>
</reference>
<dbReference type="Proteomes" id="UP000646738">
    <property type="component" value="Unassembled WGS sequence"/>
</dbReference>
<name>A0ABQ3RDZ8_STRRR</name>
<evidence type="ECO:0000256" key="1">
    <source>
        <dbReference type="SAM" id="MobiDB-lite"/>
    </source>
</evidence>
<feature type="region of interest" description="Disordered" evidence="1">
    <location>
        <begin position="1"/>
        <end position="40"/>
    </location>
</feature>
<keyword evidence="3" id="KW-1185">Reference proteome</keyword>
<gene>
    <name evidence="2" type="ORF">Srubr_38910</name>
</gene>
<sequence length="103" mass="11293">MVREMLTQATQGAQAAHAAKDDVTPRSGLRVPPRAPAADALRGGHRMLSAFGSQRREPIVEHRQAVDLFLVAARVEREVAVRIQLRGEPCLFPQSSWSSTPKP</sequence>
<feature type="compositionally biased region" description="Low complexity" evidence="1">
    <location>
        <begin position="7"/>
        <end position="17"/>
    </location>
</feature>
<comment type="caution">
    <text evidence="2">The sequence shown here is derived from an EMBL/GenBank/DDBJ whole genome shotgun (WGS) entry which is preliminary data.</text>
</comment>
<organism evidence="2 3">
    <name type="scientific">Streptomyces rubradiris</name>
    <name type="common">Streptomyces achromogenes subsp. rubradiris</name>
    <dbReference type="NCBI Taxonomy" id="285531"/>
    <lineage>
        <taxon>Bacteria</taxon>
        <taxon>Bacillati</taxon>
        <taxon>Actinomycetota</taxon>
        <taxon>Actinomycetes</taxon>
        <taxon>Kitasatosporales</taxon>
        <taxon>Streptomycetaceae</taxon>
        <taxon>Streptomyces</taxon>
    </lineage>
</organism>
<dbReference type="EMBL" id="BNEA01000015">
    <property type="protein sequence ID" value="GHI54045.1"/>
    <property type="molecule type" value="Genomic_DNA"/>
</dbReference>
<proteinExistence type="predicted"/>